<dbReference type="EMBL" id="DWWB01000036">
    <property type="protein sequence ID" value="HJC66455.1"/>
    <property type="molecule type" value="Genomic_DNA"/>
</dbReference>
<dbReference type="PIRSF" id="PIRSF002741">
    <property type="entry name" value="MppA"/>
    <property type="match status" value="1"/>
</dbReference>
<dbReference type="PANTHER" id="PTHR30290:SF38">
    <property type="entry name" value="D,D-DIPEPTIDE-BINDING PERIPLASMIC PROTEIN DDPA-RELATED"/>
    <property type="match status" value="1"/>
</dbReference>
<proteinExistence type="predicted"/>
<dbReference type="InterPro" id="IPR039424">
    <property type="entry name" value="SBP_5"/>
</dbReference>
<feature type="domain" description="Solute-binding protein family 5" evidence="3">
    <location>
        <begin position="97"/>
        <end position="444"/>
    </location>
</feature>
<dbReference type="Pfam" id="PF00496">
    <property type="entry name" value="SBP_bac_5"/>
    <property type="match status" value="1"/>
</dbReference>
<accession>A0A9D2PUS5</accession>
<keyword evidence="1 2" id="KW-0732">Signal</keyword>
<evidence type="ECO:0000259" key="3">
    <source>
        <dbReference type="Pfam" id="PF00496"/>
    </source>
</evidence>
<dbReference type="InterPro" id="IPR000914">
    <property type="entry name" value="SBP_5_dom"/>
</dbReference>
<dbReference type="AlphaFoldDB" id="A0A9D2PUS5"/>
<comment type="caution">
    <text evidence="4">The sequence shown here is derived from an EMBL/GenBank/DDBJ whole genome shotgun (WGS) entry which is preliminary data.</text>
</comment>
<protein>
    <submittedName>
        <fullName evidence="4">Peptide ABC transporter substrate-binding protein</fullName>
    </submittedName>
</protein>
<dbReference type="PANTHER" id="PTHR30290">
    <property type="entry name" value="PERIPLASMIC BINDING COMPONENT OF ABC TRANSPORTER"/>
    <property type="match status" value="1"/>
</dbReference>
<dbReference type="GO" id="GO:0043190">
    <property type="term" value="C:ATP-binding cassette (ABC) transporter complex"/>
    <property type="evidence" value="ECO:0007669"/>
    <property type="project" value="InterPro"/>
</dbReference>
<dbReference type="Gene3D" id="3.10.105.10">
    <property type="entry name" value="Dipeptide-binding Protein, Domain 3"/>
    <property type="match status" value="1"/>
</dbReference>
<dbReference type="Gene3D" id="3.40.190.10">
    <property type="entry name" value="Periplasmic binding protein-like II"/>
    <property type="match status" value="1"/>
</dbReference>
<dbReference type="GO" id="GO:0015833">
    <property type="term" value="P:peptide transport"/>
    <property type="evidence" value="ECO:0007669"/>
    <property type="project" value="TreeGrafter"/>
</dbReference>
<evidence type="ECO:0000256" key="2">
    <source>
        <dbReference type="SAM" id="SignalP"/>
    </source>
</evidence>
<dbReference type="GO" id="GO:1904680">
    <property type="term" value="F:peptide transmembrane transporter activity"/>
    <property type="evidence" value="ECO:0007669"/>
    <property type="project" value="TreeGrafter"/>
</dbReference>
<dbReference type="GO" id="GO:0042597">
    <property type="term" value="C:periplasmic space"/>
    <property type="evidence" value="ECO:0007669"/>
    <property type="project" value="UniProtKB-ARBA"/>
</dbReference>
<dbReference type="Gene3D" id="3.90.76.10">
    <property type="entry name" value="Dipeptide-binding Protein, Domain 1"/>
    <property type="match status" value="1"/>
</dbReference>
<evidence type="ECO:0000256" key="1">
    <source>
        <dbReference type="ARBA" id="ARBA00022729"/>
    </source>
</evidence>
<dbReference type="SUPFAM" id="SSF53850">
    <property type="entry name" value="Periplasmic binding protein-like II"/>
    <property type="match status" value="1"/>
</dbReference>
<evidence type="ECO:0000313" key="4">
    <source>
        <dbReference type="EMBL" id="HJC66455.1"/>
    </source>
</evidence>
<reference evidence="4" key="1">
    <citation type="journal article" date="2021" name="PeerJ">
        <title>Extensive microbial diversity within the chicken gut microbiome revealed by metagenomics and culture.</title>
        <authorList>
            <person name="Gilroy R."/>
            <person name="Ravi A."/>
            <person name="Getino M."/>
            <person name="Pursley I."/>
            <person name="Horton D.L."/>
            <person name="Alikhan N.F."/>
            <person name="Baker D."/>
            <person name="Gharbi K."/>
            <person name="Hall N."/>
            <person name="Watson M."/>
            <person name="Adriaenssens E.M."/>
            <person name="Foster-Nyarko E."/>
            <person name="Jarju S."/>
            <person name="Secka A."/>
            <person name="Antonio M."/>
            <person name="Oren A."/>
            <person name="Chaudhuri R.R."/>
            <person name="La Ragione R."/>
            <person name="Hildebrand F."/>
            <person name="Pallen M.J."/>
        </authorList>
    </citation>
    <scope>NUCLEOTIDE SEQUENCE</scope>
    <source>
        <strain evidence="4">CHK198-12963</strain>
    </source>
</reference>
<reference evidence="4" key="2">
    <citation type="submission" date="2021-04" db="EMBL/GenBank/DDBJ databases">
        <authorList>
            <person name="Gilroy R."/>
        </authorList>
    </citation>
    <scope>NUCLEOTIDE SEQUENCE</scope>
    <source>
        <strain evidence="4">CHK198-12963</strain>
    </source>
</reference>
<dbReference type="Proteomes" id="UP000823863">
    <property type="component" value="Unassembled WGS sequence"/>
</dbReference>
<dbReference type="InterPro" id="IPR030678">
    <property type="entry name" value="Peptide/Ni-bd"/>
</dbReference>
<organism evidence="4 5">
    <name type="scientific">Candidatus Enterocloster excrementigallinarum</name>
    <dbReference type="NCBI Taxonomy" id="2838558"/>
    <lineage>
        <taxon>Bacteria</taxon>
        <taxon>Bacillati</taxon>
        <taxon>Bacillota</taxon>
        <taxon>Clostridia</taxon>
        <taxon>Lachnospirales</taxon>
        <taxon>Lachnospiraceae</taxon>
        <taxon>Enterocloster</taxon>
    </lineage>
</organism>
<gene>
    <name evidence="4" type="ORF">H9931_07025</name>
</gene>
<dbReference type="PROSITE" id="PS51257">
    <property type="entry name" value="PROKAR_LIPOPROTEIN"/>
    <property type="match status" value="1"/>
</dbReference>
<name>A0A9D2PUS5_9FIRM</name>
<evidence type="ECO:0000313" key="5">
    <source>
        <dbReference type="Proteomes" id="UP000823863"/>
    </source>
</evidence>
<sequence>MRKKARIWKSIALVMAAAMALTACSGGGTDTSGTSEASGTEAAGTEGGTYKDTLHIAVTQQSPSLDLHKNSTLIARQMCDGTVWEKLVTLNAQSEAAPELCESYEVSEDGKTITFVLRQGVKFHDGSIMTADDVVASMNRWIESFSSVNTMVGDARFEKVDDNTVQISADTSLILLPSMIAGSGQPASITTAEACKNEDDNGFLVDYIGTGPYKFSEWVQDQYIRLERFDDYVPYGTEGEEMDGWCGYKSAPTRVLEFDIVPDQSTATAGLEAGQYDCIFNVTDDDYSRLEANSELTVSRTQAGHVALVFNHSQGIASNQYFRTAVNTAIDCDEILASCYGGGYELGSCYMDAGQAFWNSDAGSEFYNQKDPEKAKQILEEGGYNGETFTILVATLNNMDAMAVAMESELEAIGIPVELTIVDWATLVDYRNDPTLFDMYITTFAEVPVPSLKLYFGADYPGWSDDAKLNELFTTMTAATSLDDAKTVWDDLQAYSWEYLPIICPGHYMAMYAWDQDLTGVNMHSGGPKFWNAGILE</sequence>
<feature type="signal peptide" evidence="2">
    <location>
        <begin position="1"/>
        <end position="25"/>
    </location>
</feature>
<feature type="chain" id="PRO_5039104682" evidence="2">
    <location>
        <begin position="26"/>
        <end position="537"/>
    </location>
</feature>